<dbReference type="PANTHER" id="PTHR36498">
    <property type="entry name" value="TATA-BINDING PROTEIN-ASSOCIATED FACTOR 172"/>
    <property type="match status" value="1"/>
</dbReference>
<dbReference type="PANTHER" id="PTHR36498:SF1">
    <property type="entry name" value="TATA-BINDING PROTEIN-ASSOCIATED FACTOR 172"/>
    <property type="match status" value="1"/>
</dbReference>
<comment type="caution">
    <text evidence="1">The sequence shown here is derived from an EMBL/GenBank/DDBJ whole genome shotgun (WGS) entry which is preliminary data.</text>
</comment>
<dbReference type="AlphaFoldDB" id="A0ABD1WW22"/>
<dbReference type="Proteomes" id="UP001604277">
    <property type="component" value="Unassembled WGS sequence"/>
</dbReference>
<gene>
    <name evidence="1" type="ORF">Fot_07279</name>
</gene>
<protein>
    <submittedName>
        <fullName evidence="1">TATA-binding protein-associated factor BTAF1</fullName>
    </submittedName>
</protein>
<reference evidence="2" key="1">
    <citation type="submission" date="2024-07" db="EMBL/GenBank/DDBJ databases">
        <title>Two chromosome-level genome assemblies of Korean endemic species Abeliophyllum distichum and Forsythia ovata (Oleaceae).</title>
        <authorList>
            <person name="Jang H."/>
        </authorList>
    </citation>
    <scope>NUCLEOTIDE SEQUENCE [LARGE SCALE GENOMIC DNA]</scope>
</reference>
<dbReference type="SUPFAM" id="SSF48371">
    <property type="entry name" value="ARM repeat"/>
    <property type="match status" value="1"/>
</dbReference>
<dbReference type="InterPro" id="IPR011989">
    <property type="entry name" value="ARM-like"/>
</dbReference>
<evidence type="ECO:0000313" key="2">
    <source>
        <dbReference type="Proteomes" id="UP001604277"/>
    </source>
</evidence>
<keyword evidence="2" id="KW-1185">Reference proteome</keyword>
<organism evidence="1 2">
    <name type="scientific">Forsythia ovata</name>
    <dbReference type="NCBI Taxonomy" id="205694"/>
    <lineage>
        <taxon>Eukaryota</taxon>
        <taxon>Viridiplantae</taxon>
        <taxon>Streptophyta</taxon>
        <taxon>Embryophyta</taxon>
        <taxon>Tracheophyta</taxon>
        <taxon>Spermatophyta</taxon>
        <taxon>Magnoliopsida</taxon>
        <taxon>eudicotyledons</taxon>
        <taxon>Gunneridae</taxon>
        <taxon>Pentapetalae</taxon>
        <taxon>asterids</taxon>
        <taxon>lamiids</taxon>
        <taxon>Lamiales</taxon>
        <taxon>Oleaceae</taxon>
        <taxon>Forsythieae</taxon>
        <taxon>Forsythia</taxon>
    </lineage>
</organism>
<dbReference type="InterPro" id="IPR029063">
    <property type="entry name" value="SAM-dependent_MTases_sf"/>
</dbReference>
<evidence type="ECO:0000313" key="1">
    <source>
        <dbReference type="EMBL" id="KAL2553660.1"/>
    </source>
</evidence>
<dbReference type="Gene3D" id="3.40.50.150">
    <property type="entry name" value="Vaccinia Virus protein VP39"/>
    <property type="match status" value="1"/>
</dbReference>
<dbReference type="InterPro" id="IPR044972">
    <property type="entry name" value="Mot1"/>
</dbReference>
<dbReference type="EMBL" id="JBFOLJ010000002">
    <property type="protein sequence ID" value="KAL2553660.1"/>
    <property type="molecule type" value="Genomic_DNA"/>
</dbReference>
<name>A0ABD1WW22_9LAMI</name>
<accession>A0ABD1WW22</accession>
<proteinExistence type="predicted"/>
<dbReference type="InterPro" id="IPR016024">
    <property type="entry name" value="ARM-type_fold"/>
</dbReference>
<sequence>MQKWAVDINQFACESLKLNHPETHVEIVRNGVLCWYLLFLTGKSALHFKFGGSLFEKLPKIWNCLAEFVKPCTIEGLNAEDEKLIDQAIESIRDPQILINNIQVVRSIAILLDETLRPKLLTLLPYIFRCVRHSHTAVRLSTSKCITAIAKSMALDVMGAVIENAVPMLGDMTSVHGRQGAGCLLVCLWRDWDWNLSLMLLC</sequence>
<dbReference type="Gene3D" id="1.25.10.10">
    <property type="entry name" value="Leucine-rich Repeat Variant"/>
    <property type="match status" value="1"/>
</dbReference>